<evidence type="ECO:0000256" key="1">
    <source>
        <dbReference type="SAM" id="SignalP"/>
    </source>
</evidence>
<dbReference type="STRING" id="214095.RU97_GL002096"/>
<evidence type="ECO:0008006" key="4">
    <source>
        <dbReference type="Google" id="ProtNLM"/>
    </source>
</evidence>
<keyword evidence="1" id="KW-0732">Signal</keyword>
<dbReference type="RefSeq" id="WP_067393333.1">
    <property type="nucleotide sequence ID" value="NZ_JXKH01000005.1"/>
</dbReference>
<evidence type="ECO:0000313" key="3">
    <source>
        <dbReference type="Proteomes" id="UP000181884"/>
    </source>
</evidence>
<dbReference type="PROSITE" id="PS51257">
    <property type="entry name" value="PROKAR_LIPOPROTEIN"/>
    <property type="match status" value="1"/>
</dbReference>
<gene>
    <name evidence="2" type="ORF">RU97_GL002096</name>
</gene>
<feature type="chain" id="PRO_5009879803" description="Lipoprotein" evidence="1">
    <location>
        <begin position="22"/>
        <end position="196"/>
    </location>
</feature>
<keyword evidence="3" id="KW-1185">Reference proteome</keyword>
<reference evidence="2 3" key="1">
    <citation type="submission" date="2014-12" db="EMBL/GenBank/DDBJ databases">
        <title>Draft genome sequences of 29 type strains of Enterococci.</title>
        <authorList>
            <person name="Zhong Z."/>
            <person name="Sun Z."/>
            <person name="Liu W."/>
            <person name="Zhang W."/>
            <person name="Zhang H."/>
        </authorList>
    </citation>
    <scope>NUCLEOTIDE SEQUENCE [LARGE SCALE GENOMIC DNA]</scope>
    <source>
        <strain evidence="2 3">DSM 17029</strain>
    </source>
</reference>
<accession>A0A1L8RE64</accession>
<comment type="caution">
    <text evidence="2">The sequence shown here is derived from an EMBL/GenBank/DDBJ whole genome shotgun (WGS) entry which is preliminary data.</text>
</comment>
<feature type="signal peptide" evidence="1">
    <location>
        <begin position="1"/>
        <end position="21"/>
    </location>
</feature>
<protein>
    <recommendedName>
        <fullName evidence="4">Lipoprotein</fullName>
    </recommendedName>
</protein>
<name>A0A1L8RE64_9ENTE</name>
<proteinExistence type="predicted"/>
<organism evidence="2 3">
    <name type="scientific">Enterococcus canis</name>
    <dbReference type="NCBI Taxonomy" id="214095"/>
    <lineage>
        <taxon>Bacteria</taxon>
        <taxon>Bacillati</taxon>
        <taxon>Bacillota</taxon>
        <taxon>Bacilli</taxon>
        <taxon>Lactobacillales</taxon>
        <taxon>Enterococcaceae</taxon>
        <taxon>Enterococcus</taxon>
    </lineage>
</organism>
<dbReference type="EMBL" id="JXKH01000005">
    <property type="protein sequence ID" value="OJG18023.1"/>
    <property type="molecule type" value="Genomic_DNA"/>
</dbReference>
<dbReference type="Proteomes" id="UP000181884">
    <property type="component" value="Unassembled WGS sequence"/>
</dbReference>
<evidence type="ECO:0000313" key="2">
    <source>
        <dbReference type="EMBL" id="OJG18023.1"/>
    </source>
</evidence>
<dbReference type="AlphaFoldDB" id="A0A1L8RE64"/>
<sequence>MKRVKLVTLAASLFVAGGLLAACGGNNNSSDSSASSASSTEMASSGTAASSDVTTSASVSDKADVIEKALSADGNWIVGVTGDITFDKDLTIAGEFHDKGDAANAIYRKLALYAQDENRKVTAEYTITAPKVVVESENLNIVHGTVKGDIEVKANGFVLDGSKVEGNITFDKQEFKDSAVLDKDGASVSGEVKVAE</sequence>